<sequence length="174" mass="19650">MLPINVQESLRVRQVKLIPHREGWIWQSRSPAFYEYGSPLPTQDAAWNNAAAVLHQQGIVKWQATEAYWVSREVVAVVEVREVDGRSLQVVDSYYVDGRCIAAVELQHCNYGTLGSTISVALQYDGAFKRVMNSSPACIHEICDEDLSLFSRRQGWAPKCIMNAAQRAAVRKQQ</sequence>
<comment type="caution">
    <text evidence="1">The sequence shown here is derived from an EMBL/GenBank/DDBJ whole genome shotgun (WGS) entry which is preliminary data.</text>
</comment>
<evidence type="ECO:0000313" key="1">
    <source>
        <dbReference type="EMBL" id="GJB94206.1"/>
    </source>
</evidence>
<organism evidence="1 2">
    <name type="scientific">Aeromonas caviae</name>
    <name type="common">Aeromonas punctata</name>
    <dbReference type="NCBI Taxonomy" id="648"/>
    <lineage>
        <taxon>Bacteria</taxon>
        <taxon>Pseudomonadati</taxon>
        <taxon>Pseudomonadota</taxon>
        <taxon>Gammaproteobacteria</taxon>
        <taxon>Aeromonadales</taxon>
        <taxon>Aeromonadaceae</taxon>
        <taxon>Aeromonas</taxon>
    </lineage>
</organism>
<reference evidence="1 2" key="1">
    <citation type="submission" date="2021-07" db="EMBL/GenBank/DDBJ databases">
        <title>Draft genome sequence of carbapenem-resistant Aeromonas spp. in Japan.</title>
        <authorList>
            <person name="Maehana S."/>
            <person name="Suzuki M."/>
            <person name="Kitasato H."/>
        </authorList>
    </citation>
    <scope>NUCLEOTIDE SEQUENCE [LARGE SCALE GENOMIC DNA]</scope>
    <source>
        <strain evidence="1 2">KAM382</strain>
    </source>
</reference>
<dbReference type="Proteomes" id="UP000737420">
    <property type="component" value="Unassembled WGS sequence"/>
</dbReference>
<gene>
    <name evidence="1" type="ORF">KAM382_42670</name>
</gene>
<dbReference type="AlphaFoldDB" id="A0ABD0BDQ2"/>
<proteinExistence type="predicted"/>
<evidence type="ECO:0000313" key="2">
    <source>
        <dbReference type="Proteomes" id="UP000737420"/>
    </source>
</evidence>
<protein>
    <submittedName>
        <fullName evidence="1">Uncharacterized protein</fullName>
    </submittedName>
</protein>
<dbReference type="RefSeq" id="WP_223931368.1">
    <property type="nucleotide sequence ID" value="NZ_BPNR01000087.1"/>
</dbReference>
<dbReference type="EMBL" id="BPOP01000082">
    <property type="protein sequence ID" value="GJB94206.1"/>
    <property type="molecule type" value="Genomic_DNA"/>
</dbReference>
<accession>A0ABD0BDQ2</accession>
<name>A0ABD0BDQ2_AERCA</name>